<keyword evidence="2" id="KW-1185">Reference proteome</keyword>
<dbReference type="Proteomes" id="UP001152320">
    <property type="component" value="Chromosome 9"/>
</dbReference>
<name>A0A9Q1H7U7_HOLLE</name>
<accession>A0A9Q1H7U7</accession>
<gene>
    <name evidence="1" type="ORF">HOLleu_19495</name>
</gene>
<dbReference type="EMBL" id="JAIZAY010000009">
    <property type="protein sequence ID" value="KAJ8035730.1"/>
    <property type="molecule type" value="Genomic_DNA"/>
</dbReference>
<reference evidence="1" key="1">
    <citation type="submission" date="2021-10" db="EMBL/GenBank/DDBJ databases">
        <title>Tropical sea cucumber genome reveals ecological adaptation and Cuvierian tubules defense mechanism.</title>
        <authorList>
            <person name="Chen T."/>
        </authorList>
    </citation>
    <scope>NUCLEOTIDE SEQUENCE</scope>
    <source>
        <strain evidence="1">Nanhai2018</strain>
        <tissue evidence="1">Muscle</tissue>
    </source>
</reference>
<comment type="caution">
    <text evidence="1">The sequence shown here is derived from an EMBL/GenBank/DDBJ whole genome shotgun (WGS) entry which is preliminary data.</text>
</comment>
<protein>
    <submittedName>
        <fullName evidence="1">Uncharacterized protein</fullName>
    </submittedName>
</protein>
<sequence>MLKLNRNLNILVQKNVLENMAGTRLPTGEQSGEHPEERSPNGFLHIPEVQCNIALQDACDDGTLLKQALESRKNRDATNEKWRKALLEIWKLTNDQGKNEENMDLGQIEDRKKRQVSMLLSEVEAANNLYQGCLDNFRELYSTTEASVGCSPLSSTELDIKVGGSEVKTFADATKGYIQEHFMPINQVHRVPPFLFFSDDYKRGAKRDGKRSRQHSGNCKIGQLSYYSDHCLPTHPQLEQLEQTHTHVQNIKDKRRGIEAVDLVGDILIKCHQHLPGGMFVITNLKHQKYLENFIKSTKNKATPSADQGLKVMVTAEDGDHDIIVIHRKIGVILIQVKGCTPSSAKKTKKGMIQLALEQVMKDKFVFYESNRDLDFVLDGKLPVYGFAAVPFLKKLEVESLGVCKNHSSMILTECDLKYLHEWLVVRVNVPVRDEDFALTEDEYMLLCGRYAGLLSEVPMRTFKEGNEKLGEKIEYLFLTPDQMALVHESRERFMCVCGDYGTGKSLVLVEKAKKLVEEDDSSIALVISCSDIDNYWLCKLNRPYKAADQLKHFLTFRKNGNISERIRVLQFGDVLQDVSDGNCEEMTKITPESFHRIILSYVNKQKVAGKCHIFLDEVPAHAFVEDFGCTEGGSNWDNINFELPEGFFCWMSVCPHSYMMRKEDHPSRIIPFLPKAFKWHYLKLIMRIPIRVCDLVKGIEDHIGQGHLIHSCIGHTFKGPKPLLVTLPKCPCPKGDIIPCSCSSARLEASLEKIREHFDFTALPVVVIMFMFHSGDYILPLYQQFQDILQNAFSNFDVKLEWNTMYGSKTKNSKEGKVTIAVVDQHTFIGCESRNVMCIDMFGMHQWFTHESEWFHLIVNRCTAQYIQVNWPEVEARTQWLAFLQGYELYCKDITSQGDVMTRLKIAKESKGLCVKFLREKNLFEEILVN</sequence>
<dbReference type="AlphaFoldDB" id="A0A9Q1H7U7"/>
<evidence type="ECO:0000313" key="2">
    <source>
        <dbReference type="Proteomes" id="UP001152320"/>
    </source>
</evidence>
<organism evidence="1 2">
    <name type="scientific">Holothuria leucospilota</name>
    <name type="common">Black long sea cucumber</name>
    <name type="synonym">Mertensiothuria leucospilota</name>
    <dbReference type="NCBI Taxonomy" id="206669"/>
    <lineage>
        <taxon>Eukaryota</taxon>
        <taxon>Metazoa</taxon>
        <taxon>Echinodermata</taxon>
        <taxon>Eleutherozoa</taxon>
        <taxon>Echinozoa</taxon>
        <taxon>Holothuroidea</taxon>
        <taxon>Aspidochirotacea</taxon>
        <taxon>Aspidochirotida</taxon>
        <taxon>Holothuriidae</taxon>
        <taxon>Holothuria</taxon>
    </lineage>
</organism>
<dbReference type="SUPFAM" id="SSF52540">
    <property type="entry name" value="P-loop containing nucleoside triphosphate hydrolases"/>
    <property type="match status" value="1"/>
</dbReference>
<evidence type="ECO:0000313" key="1">
    <source>
        <dbReference type="EMBL" id="KAJ8035730.1"/>
    </source>
</evidence>
<dbReference type="InterPro" id="IPR027417">
    <property type="entry name" value="P-loop_NTPase"/>
</dbReference>
<proteinExistence type="predicted"/>
<dbReference type="OrthoDB" id="10045531at2759"/>